<dbReference type="Gene3D" id="2.60.120.10">
    <property type="entry name" value="Jelly Rolls"/>
    <property type="match status" value="1"/>
</dbReference>
<dbReference type="GO" id="GO:0003677">
    <property type="term" value="F:DNA binding"/>
    <property type="evidence" value="ECO:0007669"/>
    <property type="project" value="UniProtKB-KW"/>
</dbReference>
<evidence type="ECO:0000313" key="5">
    <source>
        <dbReference type="EMBL" id="QRF05160.1"/>
    </source>
</evidence>
<keyword evidence="1" id="KW-0238">DNA-binding</keyword>
<evidence type="ECO:0000313" key="4">
    <source>
        <dbReference type="EMBL" id="AXQ54143.1"/>
    </source>
</evidence>
<evidence type="ECO:0000259" key="3">
    <source>
        <dbReference type="PROSITE" id="PS50943"/>
    </source>
</evidence>
<dbReference type="Gene3D" id="1.10.260.40">
    <property type="entry name" value="lambda repressor-like DNA-binding domains"/>
    <property type="match status" value="1"/>
</dbReference>
<dbReference type="CDD" id="cd00093">
    <property type="entry name" value="HTH_XRE"/>
    <property type="match status" value="1"/>
</dbReference>
<feature type="domain" description="HTH cro/C1-type" evidence="3">
    <location>
        <begin position="30"/>
        <end position="84"/>
    </location>
</feature>
<gene>
    <name evidence="4" type="ORF">D0C37_05725</name>
    <name evidence="5" type="ORF">G9U55_25330</name>
</gene>
<dbReference type="InterPro" id="IPR001387">
    <property type="entry name" value="Cro/C1-type_HTH"/>
</dbReference>
<dbReference type="Pfam" id="PF01381">
    <property type="entry name" value="HTH_3"/>
    <property type="match status" value="1"/>
</dbReference>
<reference evidence="4 6" key="1">
    <citation type="submission" date="2018-08" db="EMBL/GenBank/DDBJ databases">
        <authorList>
            <person name="Ferrada E.E."/>
            <person name="Latorre B.A."/>
        </authorList>
    </citation>
    <scope>NUCLEOTIDE SEQUENCE [LARGE SCALE GENOMIC DNA]</scope>
    <source>
        <strain evidence="4 6">VK-A60T</strain>
    </source>
</reference>
<dbReference type="GeneID" id="300113700"/>
<dbReference type="EMBL" id="CP031742">
    <property type="protein sequence ID" value="AXQ54143.1"/>
    <property type="molecule type" value="Genomic_DNA"/>
</dbReference>
<evidence type="ECO:0000313" key="6">
    <source>
        <dbReference type="Proteomes" id="UP000259636"/>
    </source>
</evidence>
<dbReference type="GO" id="GO:0005829">
    <property type="term" value="C:cytosol"/>
    <property type="evidence" value="ECO:0007669"/>
    <property type="project" value="TreeGrafter"/>
</dbReference>
<keyword evidence="7" id="KW-1185">Reference proteome</keyword>
<evidence type="ECO:0000313" key="7">
    <source>
        <dbReference type="Proteomes" id="UP000596311"/>
    </source>
</evidence>
<dbReference type="Pfam" id="PF07883">
    <property type="entry name" value="Cupin_2"/>
    <property type="match status" value="1"/>
</dbReference>
<dbReference type="GO" id="GO:0003700">
    <property type="term" value="F:DNA-binding transcription factor activity"/>
    <property type="evidence" value="ECO:0007669"/>
    <property type="project" value="TreeGrafter"/>
</dbReference>
<dbReference type="InterPro" id="IPR013096">
    <property type="entry name" value="Cupin_2"/>
</dbReference>
<dbReference type="InterPro" id="IPR010982">
    <property type="entry name" value="Lambda_DNA-bd_dom_sf"/>
</dbReference>
<dbReference type="InterPro" id="IPR050807">
    <property type="entry name" value="TransReg_Diox_bact_type"/>
</dbReference>
<protein>
    <submittedName>
        <fullName evidence="5">Helix-turn-helix transcriptional regulator</fullName>
    </submittedName>
    <submittedName>
        <fullName evidence="4">XRE family transcriptional regulator</fullName>
    </submittedName>
</protein>
<dbReference type="PROSITE" id="PS50943">
    <property type="entry name" value="HTH_CROC1"/>
    <property type="match status" value="1"/>
</dbReference>
<feature type="region of interest" description="Disordered" evidence="2">
    <location>
        <begin position="1"/>
        <end position="21"/>
    </location>
</feature>
<dbReference type="PANTHER" id="PTHR46797">
    <property type="entry name" value="HTH-TYPE TRANSCRIPTIONAL REGULATOR"/>
    <property type="match status" value="1"/>
</dbReference>
<evidence type="ECO:0000256" key="1">
    <source>
        <dbReference type="ARBA" id="ARBA00023125"/>
    </source>
</evidence>
<sequence length="199" mass="21647">MDATGTETPTLVPGPRTGPGVAREALAQNVRRHRLARGWSLRELGAATGISKGLLSQIERAEANPTLEILTRLADVLATTCTDLLRRPLLRPEIVRAAALPEEPGETSVDLLFAQGELGRAEFYRSRLHPHAQSQVSSHGTDSVEYVMVVSGRVVLVVDGERYVLEQGDTARFSGLSSHHYETEESTAVTHTVVGYPRD</sequence>
<dbReference type="AlphaFoldDB" id="A0A385D6X9"/>
<proteinExistence type="predicted"/>
<dbReference type="SUPFAM" id="SSF47413">
    <property type="entry name" value="lambda repressor-like DNA-binding domains"/>
    <property type="match status" value="1"/>
</dbReference>
<dbReference type="PANTHER" id="PTHR46797:SF1">
    <property type="entry name" value="METHYLPHOSPHONATE SYNTHASE"/>
    <property type="match status" value="1"/>
</dbReference>
<dbReference type="InterPro" id="IPR011051">
    <property type="entry name" value="RmlC_Cupin_sf"/>
</dbReference>
<reference evidence="5 7" key="2">
    <citation type="submission" date="2020-03" db="EMBL/GenBank/DDBJ databases">
        <title>Genome mining and metabolic profiling illuminate the polycyclic tetramate macrolactams from Streptomyces koyangensis SCSIO 5802.</title>
        <authorList>
            <person name="Ding W."/>
        </authorList>
    </citation>
    <scope>NUCLEOTIDE SEQUENCE [LARGE SCALE GENOMIC DNA]</scope>
    <source>
        <strain evidence="5 7">SCSIO 5802</strain>
    </source>
</reference>
<dbReference type="SMART" id="SM00530">
    <property type="entry name" value="HTH_XRE"/>
    <property type="match status" value="1"/>
</dbReference>
<evidence type="ECO:0000256" key="2">
    <source>
        <dbReference type="SAM" id="MobiDB-lite"/>
    </source>
</evidence>
<accession>A0A385D6X9</accession>
<organism evidence="4 6">
    <name type="scientific">Streptomyces koyangensis</name>
    <dbReference type="NCBI Taxonomy" id="188770"/>
    <lineage>
        <taxon>Bacteria</taxon>
        <taxon>Bacillati</taxon>
        <taxon>Actinomycetota</taxon>
        <taxon>Actinomycetes</taxon>
        <taxon>Kitasatosporales</taxon>
        <taxon>Streptomycetaceae</taxon>
        <taxon>Streptomyces</taxon>
        <taxon>Streptomyces aurantiacus group</taxon>
    </lineage>
</organism>
<dbReference type="EMBL" id="CP049945">
    <property type="protein sequence ID" value="QRF05160.1"/>
    <property type="molecule type" value="Genomic_DNA"/>
</dbReference>
<dbReference type="Proteomes" id="UP000596311">
    <property type="component" value="Chromosome"/>
</dbReference>
<dbReference type="RefSeq" id="WP_117348832.1">
    <property type="nucleotide sequence ID" value="NZ_CP031742.1"/>
</dbReference>
<dbReference type="InterPro" id="IPR014710">
    <property type="entry name" value="RmlC-like_jellyroll"/>
</dbReference>
<name>A0A385D6X9_9ACTN</name>
<dbReference type="Proteomes" id="UP000259636">
    <property type="component" value="Chromosome"/>
</dbReference>
<dbReference type="SUPFAM" id="SSF51182">
    <property type="entry name" value="RmlC-like cupins"/>
    <property type="match status" value="1"/>
</dbReference>
<dbReference type="KEGG" id="sky:D0C37_05725"/>